<dbReference type="InterPro" id="IPR008271">
    <property type="entry name" value="Ser/Thr_kinase_AS"/>
</dbReference>
<reference evidence="8" key="2">
    <citation type="submission" date="2021-03" db="UniProtKB">
        <authorList>
            <consortium name="EnsemblPlants"/>
        </authorList>
    </citation>
    <scope>IDENTIFICATION</scope>
</reference>
<evidence type="ECO:0000256" key="1">
    <source>
        <dbReference type="ARBA" id="ARBA00022553"/>
    </source>
</evidence>
<sequence>MDGLAEKVVDGVSDSGVVALVSGDGTTNSEVSGPELDVVPAGIDIEGLDSESEVPVPSILETQIDLEGLDTPDHDDWESNLDIQLNSPDLHSVSDGRDGNDQLVDDEPSNPPVEVQPIVVLQISVDELRDATENYSSNALIGEGPYGSVYYGKLKNGRAAAIKKLDASKQPDDEFLSQVSLVSRLKHENFIELLGYCVDDNLHILAYEFASNGTLHDILHGKKGVEGAQPGPVLSWAQRVKIAVGAARGLEFLHAKAASPVFHRDIKSSNILLFDDDVAKIGDFDLSHKALDMEAQLHSCGYHGPEYEMTGQLNGKSDVYSFGVVLLELLSGRKPVDYTLPRGQQSLVTWARPKLSEDKVEQCVDPRLDGEYRGRGVAKMAAIAELCLNPEPDFRVNMSIVVIALQPLLNAAPYIASQTC</sequence>
<evidence type="ECO:0000256" key="5">
    <source>
        <dbReference type="ARBA" id="ARBA00022840"/>
    </source>
</evidence>
<feature type="domain" description="Protein kinase" evidence="7">
    <location>
        <begin position="135"/>
        <end position="409"/>
    </location>
</feature>
<evidence type="ECO:0000313" key="8">
    <source>
        <dbReference type="EnsemblPlants" id="AUR62017318-RA:cds"/>
    </source>
</evidence>
<dbReference type="PROSITE" id="PS50011">
    <property type="entry name" value="PROTEIN_KINASE_DOM"/>
    <property type="match status" value="1"/>
</dbReference>
<evidence type="ECO:0000313" key="9">
    <source>
        <dbReference type="Proteomes" id="UP000596660"/>
    </source>
</evidence>
<dbReference type="PANTHER" id="PTHR47983:SF3">
    <property type="entry name" value="OS05G0135800 PROTEIN"/>
    <property type="match status" value="1"/>
</dbReference>
<dbReference type="EnsemblPlants" id="AUR62017318-RA">
    <property type="protein sequence ID" value="AUR62017318-RA:cds"/>
    <property type="gene ID" value="AUR62017318"/>
</dbReference>
<evidence type="ECO:0000259" key="7">
    <source>
        <dbReference type="PROSITE" id="PS50011"/>
    </source>
</evidence>
<dbReference type="InterPro" id="IPR052101">
    <property type="entry name" value="Plant_StressResp_Kinase"/>
</dbReference>
<keyword evidence="1" id="KW-0597">Phosphoprotein</keyword>
<dbReference type="InterPro" id="IPR000719">
    <property type="entry name" value="Prot_kinase_dom"/>
</dbReference>
<dbReference type="InterPro" id="IPR001245">
    <property type="entry name" value="Ser-Thr/Tyr_kinase_cat_dom"/>
</dbReference>
<dbReference type="PROSITE" id="PS00108">
    <property type="entry name" value="PROTEIN_KINASE_ST"/>
    <property type="match status" value="1"/>
</dbReference>
<gene>
    <name evidence="8" type="primary">LOC110702529</name>
</gene>
<name>A0A803LQT9_CHEQI</name>
<dbReference type="SMR" id="A0A803LQT9"/>
<dbReference type="SMART" id="SM00220">
    <property type="entry name" value="S_TKc"/>
    <property type="match status" value="1"/>
</dbReference>
<protein>
    <recommendedName>
        <fullName evidence="7">Protein kinase domain-containing protein</fullName>
    </recommendedName>
</protein>
<accession>A0A803LQT9</accession>
<evidence type="ECO:0000256" key="3">
    <source>
        <dbReference type="ARBA" id="ARBA00022741"/>
    </source>
</evidence>
<dbReference type="AlphaFoldDB" id="A0A803LQT9"/>
<dbReference type="Pfam" id="PF07714">
    <property type="entry name" value="PK_Tyr_Ser-Thr"/>
    <property type="match status" value="1"/>
</dbReference>
<dbReference type="GeneID" id="110702529"/>
<dbReference type="RefSeq" id="XP_021735942.1">
    <property type="nucleotide sequence ID" value="XM_021880250.1"/>
</dbReference>
<dbReference type="OrthoDB" id="4062651at2759"/>
<keyword evidence="9" id="KW-1185">Reference proteome</keyword>
<reference evidence="8" key="1">
    <citation type="journal article" date="2017" name="Nature">
        <title>The genome of Chenopodium quinoa.</title>
        <authorList>
            <person name="Jarvis D.E."/>
            <person name="Ho Y.S."/>
            <person name="Lightfoot D.J."/>
            <person name="Schmoeckel S.M."/>
            <person name="Li B."/>
            <person name="Borm T.J.A."/>
            <person name="Ohyanagi H."/>
            <person name="Mineta K."/>
            <person name="Michell C.T."/>
            <person name="Saber N."/>
            <person name="Kharbatia N.M."/>
            <person name="Rupper R.R."/>
            <person name="Sharp A.R."/>
            <person name="Dally N."/>
            <person name="Boughton B.A."/>
            <person name="Woo Y.H."/>
            <person name="Gao G."/>
            <person name="Schijlen E.G.W.M."/>
            <person name="Guo X."/>
            <person name="Momin A.A."/>
            <person name="Negrao S."/>
            <person name="Al-Babili S."/>
            <person name="Gehring C."/>
            <person name="Roessner U."/>
            <person name="Jung C."/>
            <person name="Murphy K."/>
            <person name="Arold S.T."/>
            <person name="Gojobori T."/>
            <person name="van der Linden C.G."/>
            <person name="van Loo E.N."/>
            <person name="Jellen E.N."/>
            <person name="Maughan P.J."/>
            <person name="Tester M."/>
        </authorList>
    </citation>
    <scope>NUCLEOTIDE SEQUENCE [LARGE SCALE GENOMIC DNA]</scope>
    <source>
        <strain evidence="8">cv. PI 614886</strain>
    </source>
</reference>
<evidence type="ECO:0000256" key="4">
    <source>
        <dbReference type="ARBA" id="ARBA00022777"/>
    </source>
</evidence>
<keyword evidence="5" id="KW-0067">ATP-binding</keyword>
<evidence type="ECO:0000256" key="6">
    <source>
        <dbReference type="SAM" id="MobiDB-lite"/>
    </source>
</evidence>
<dbReference type="Gene3D" id="1.10.510.10">
    <property type="entry name" value="Transferase(Phosphotransferase) domain 1"/>
    <property type="match status" value="1"/>
</dbReference>
<organism evidence="8 9">
    <name type="scientific">Chenopodium quinoa</name>
    <name type="common">Quinoa</name>
    <dbReference type="NCBI Taxonomy" id="63459"/>
    <lineage>
        <taxon>Eukaryota</taxon>
        <taxon>Viridiplantae</taxon>
        <taxon>Streptophyta</taxon>
        <taxon>Embryophyta</taxon>
        <taxon>Tracheophyta</taxon>
        <taxon>Spermatophyta</taxon>
        <taxon>Magnoliopsida</taxon>
        <taxon>eudicotyledons</taxon>
        <taxon>Gunneridae</taxon>
        <taxon>Pentapetalae</taxon>
        <taxon>Caryophyllales</taxon>
        <taxon>Chenopodiaceae</taxon>
        <taxon>Chenopodioideae</taxon>
        <taxon>Atripliceae</taxon>
        <taxon>Chenopodium</taxon>
    </lineage>
</organism>
<dbReference type="KEGG" id="cqi:110702529"/>
<dbReference type="InterPro" id="IPR011009">
    <property type="entry name" value="Kinase-like_dom_sf"/>
</dbReference>
<dbReference type="FunFam" id="1.10.510.10:FF:000195">
    <property type="entry name" value="pto-interacting protein 1"/>
    <property type="match status" value="1"/>
</dbReference>
<dbReference type="Proteomes" id="UP000596660">
    <property type="component" value="Unplaced"/>
</dbReference>
<dbReference type="SUPFAM" id="SSF56112">
    <property type="entry name" value="Protein kinase-like (PK-like)"/>
    <property type="match status" value="1"/>
</dbReference>
<dbReference type="Gene3D" id="3.30.200.20">
    <property type="entry name" value="Phosphorylase Kinase, domain 1"/>
    <property type="match status" value="1"/>
</dbReference>
<dbReference type="Gramene" id="AUR62017318-RA">
    <property type="protein sequence ID" value="AUR62017318-RA:cds"/>
    <property type="gene ID" value="AUR62017318"/>
</dbReference>
<keyword evidence="2" id="KW-0808">Transferase</keyword>
<evidence type="ECO:0000256" key="2">
    <source>
        <dbReference type="ARBA" id="ARBA00022679"/>
    </source>
</evidence>
<proteinExistence type="predicted"/>
<keyword evidence="3" id="KW-0547">Nucleotide-binding</keyword>
<dbReference type="GO" id="GO:0004672">
    <property type="term" value="F:protein kinase activity"/>
    <property type="evidence" value="ECO:0007669"/>
    <property type="project" value="InterPro"/>
</dbReference>
<dbReference type="PANTHER" id="PTHR47983">
    <property type="entry name" value="PTO-INTERACTING PROTEIN 1-LIKE"/>
    <property type="match status" value="1"/>
</dbReference>
<dbReference type="GO" id="GO:0005524">
    <property type="term" value="F:ATP binding"/>
    <property type="evidence" value="ECO:0007669"/>
    <property type="project" value="UniProtKB-KW"/>
</dbReference>
<feature type="region of interest" description="Disordered" evidence="6">
    <location>
        <begin position="88"/>
        <end position="111"/>
    </location>
</feature>
<keyword evidence="4" id="KW-0418">Kinase</keyword>